<dbReference type="EMBL" id="JBHFFA010000008">
    <property type="protein sequence ID" value="KAL2608041.1"/>
    <property type="molecule type" value="Genomic_DNA"/>
</dbReference>
<evidence type="ECO:0000313" key="1">
    <source>
        <dbReference type="EMBL" id="KAL2608041.1"/>
    </source>
</evidence>
<gene>
    <name evidence="1" type="ORF">R1flu_026614</name>
</gene>
<comment type="caution">
    <text evidence="1">The sequence shown here is derived from an EMBL/GenBank/DDBJ whole genome shotgun (WGS) entry which is preliminary data.</text>
</comment>
<dbReference type="AlphaFoldDB" id="A0ABD1XJD0"/>
<evidence type="ECO:0000313" key="2">
    <source>
        <dbReference type="Proteomes" id="UP001605036"/>
    </source>
</evidence>
<accession>A0ABD1XJD0</accession>
<sequence>MGMLFDTKFDLKMKTQRAINRKFALSKSGTNGYLVAQFKDPFKRTIAMALMALFKLHRTSYMLAIAMALMALFKLHRTSYMSAHQVAFVESIVHERRANWAGIFH</sequence>
<reference evidence="1 2" key="1">
    <citation type="submission" date="2024-09" db="EMBL/GenBank/DDBJ databases">
        <title>Chromosome-scale assembly of Riccia fluitans.</title>
        <authorList>
            <person name="Paukszto L."/>
            <person name="Sawicki J."/>
            <person name="Karawczyk K."/>
            <person name="Piernik-Szablinska J."/>
            <person name="Szczecinska M."/>
            <person name="Mazdziarz M."/>
        </authorList>
    </citation>
    <scope>NUCLEOTIDE SEQUENCE [LARGE SCALE GENOMIC DNA]</scope>
    <source>
        <strain evidence="1">Rf_01</strain>
        <tissue evidence="1">Aerial parts of the thallus</tissue>
    </source>
</reference>
<dbReference type="Proteomes" id="UP001605036">
    <property type="component" value="Unassembled WGS sequence"/>
</dbReference>
<keyword evidence="2" id="KW-1185">Reference proteome</keyword>
<protein>
    <submittedName>
        <fullName evidence="1">Uncharacterized protein</fullName>
    </submittedName>
</protein>
<organism evidence="1 2">
    <name type="scientific">Riccia fluitans</name>
    <dbReference type="NCBI Taxonomy" id="41844"/>
    <lineage>
        <taxon>Eukaryota</taxon>
        <taxon>Viridiplantae</taxon>
        <taxon>Streptophyta</taxon>
        <taxon>Embryophyta</taxon>
        <taxon>Marchantiophyta</taxon>
        <taxon>Marchantiopsida</taxon>
        <taxon>Marchantiidae</taxon>
        <taxon>Marchantiales</taxon>
        <taxon>Ricciaceae</taxon>
        <taxon>Riccia</taxon>
    </lineage>
</organism>
<name>A0ABD1XJD0_9MARC</name>
<proteinExistence type="predicted"/>